<dbReference type="InterPro" id="IPR013783">
    <property type="entry name" value="Ig-like_fold"/>
</dbReference>
<sequence length="504" mass="58266">MIRRVFAVILLLSGIFKGSAQELPPKRELRGVWIATVANIDWPSEQGLSTQAQKLEFTRMLDEHEKTGINALFVQVRPSADAFYAEGREPWSQWLTGEQGQAPSPFYDPLEFMIKEAHKRGMELHAWFNPYRAVFHANGPVAPDHITRRKPEWFFNYDGKKLFNPGIPEAREYIVQVIMDVVRNYDIDGVHFDDYFYPYPARGEHIPDAALYRRYASSGMSLDDWRRENVNLLIRELQDSINGEKPWLKFGISPFGIWKNLDQDFNGSDTDGSSSYYNQFADSRRWLEEGWIDYIVPQIYFPFGHSRAAYDNLVLWWSENSFDKHLYIGLGAYRITEWGNRRQMPRQLNYARKYSEVGGVVFFSSKSLIRNPLGFADSLQANYFHYPALPPAMPWKDHIAPLPPEEPRLEINPAEGVQLSWKAPAAAADGDLARGYVIYRFKQGESLSIDDPRHILNIQFGETSFTDNTARRNEDYVYVITSLDRLSNESTARCRISTQSLKIE</sequence>
<keyword evidence="1" id="KW-0732">Signal</keyword>
<organism evidence="3 4">
    <name type="scientific">Anseongella ginsenosidimutans</name>
    <dbReference type="NCBI Taxonomy" id="496056"/>
    <lineage>
        <taxon>Bacteria</taxon>
        <taxon>Pseudomonadati</taxon>
        <taxon>Bacteroidota</taxon>
        <taxon>Sphingobacteriia</taxon>
        <taxon>Sphingobacteriales</taxon>
        <taxon>Sphingobacteriaceae</taxon>
        <taxon>Anseongella</taxon>
    </lineage>
</organism>
<dbReference type="Gene3D" id="2.60.40.10">
    <property type="entry name" value="Immunoglobulins"/>
    <property type="match status" value="1"/>
</dbReference>
<dbReference type="InterPro" id="IPR003790">
    <property type="entry name" value="GHL10"/>
</dbReference>
<gene>
    <name evidence="3" type="ORF">EDD80_10236</name>
</gene>
<dbReference type="Gene3D" id="3.20.20.80">
    <property type="entry name" value="Glycosidases"/>
    <property type="match status" value="1"/>
</dbReference>
<keyword evidence="3" id="KW-0449">Lipoprotein</keyword>
<dbReference type="PANTHER" id="PTHR43405:SF1">
    <property type="entry name" value="GLYCOSYL HYDROLASE DIGH"/>
    <property type="match status" value="1"/>
</dbReference>
<dbReference type="AlphaFoldDB" id="A0A4R3KVV9"/>
<accession>A0A4R3KVV9</accession>
<dbReference type="OrthoDB" id="9773203at2"/>
<dbReference type="InterPro" id="IPR036116">
    <property type="entry name" value="FN3_sf"/>
</dbReference>
<dbReference type="Proteomes" id="UP000295807">
    <property type="component" value="Unassembled WGS sequence"/>
</dbReference>
<dbReference type="PANTHER" id="PTHR43405">
    <property type="entry name" value="GLYCOSYL HYDROLASE DIGH"/>
    <property type="match status" value="1"/>
</dbReference>
<dbReference type="EMBL" id="SMAD01000002">
    <property type="protein sequence ID" value="TCS88846.1"/>
    <property type="molecule type" value="Genomic_DNA"/>
</dbReference>
<dbReference type="SUPFAM" id="SSF51445">
    <property type="entry name" value="(Trans)glycosidases"/>
    <property type="match status" value="1"/>
</dbReference>
<evidence type="ECO:0000313" key="3">
    <source>
        <dbReference type="EMBL" id="TCS88846.1"/>
    </source>
</evidence>
<proteinExistence type="predicted"/>
<evidence type="ECO:0000259" key="2">
    <source>
        <dbReference type="Pfam" id="PF02638"/>
    </source>
</evidence>
<reference evidence="3 4" key="1">
    <citation type="submission" date="2019-03" db="EMBL/GenBank/DDBJ databases">
        <title>Genomic Encyclopedia of Type Strains, Phase IV (KMG-IV): sequencing the most valuable type-strain genomes for metagenomic binning, comparative biology and taxonomic classification.</title>
        <authorList>
            <person name="Goeker M."/>
        </authorList>
    </citation>
    <scope>NUCLEOTIDE SEQUENCE [LARGE SCALE GENOMIC DNA]</scope>
    <source>
        <strain evidence="3 4">DSM 21100</strain>
    </source>
</reference>
<dbReference type="SUPFAM" id="SSF49265">
    <property type="entry name" value="Fibronectin type III"/>
    <property type="match status" value="1"/>
</dbReference>
<dbReference type="InterPro" id="IPR052177">
    <property type="entry name" value="Divisome_Glycosyl_Hydrolase"/>
</dbReference>
<dbReference type="Pfam" id="PF02638">
    <property type="entry name" value="GHL10"/>
    <property type="match status" value="1"/>
</dbReference>
<dbReference type="InterPro" id="IPR003961">
    <property type="entry name" value="FN3_dom"/>
</dbReference>
<feature type="domain" description="Glycosyl hydrolase-like 10" evidence="2">
    <location>
        <begin position="28"/>
        <end position="337"/>
    </location>
</feature>
<protein>
    <submittedName>
        <fullName evidence="3">Uncharacterized lipoprotein YddW (UPF0748 family)</fullName>
    </submittedName>
</protein>
<dbReference type="InterPro" id="IPR017853">
    <property type="entry name" value="GH"/>
</dbReference>
<evidence type="ECO:0000256" key="1">
    <source>
        <dbReference type="ARBA" id="ARBA00022729"/>
    </source>
</evidence>
<dbReference type="CDD" id="cd00063">
    <property type="entry name" value="FN3"/>
    <property type="match status" value="1"/>
</dbReference>
<comment type="caution">
    <text evidence="3">The sequence shown here is derived from an EMBL/GenBank/DDBJ whole genome shotgun (WGS) entry which is preliminary data.</text>
</comment>
<keyword evidence="4" id="KW-1185">Reference proteome</keyword>
<dbReference type="RefSeq" id="WP_132127967.1">
    <property type="nucleotide sequence ID" value="NZ_SMAD01000002.1"/>
</dbReference>
<name>A0A4R3KVV9_9SPHI</name>
<evidence type="ECO:0000313" key="4">
    <source>
        <dbReference type="Proteomes" id="UP000295807"/>
    </source>
</evidence>